<evidence type="ECO:0000256" key="1">
    <source>
        <dbReference type="SAM" id="MobiDB-lite"/>
    </source>
</evidence>
<feature type="compositionally biased region" description="Low complexity" evidence="1">
    <location>
        <begin position="158"/>
        <end position="175"/>
    </location>
</feature>
<keyword evidence="4" id="KW-1185">Reference proteome</keyword>
<feature type="region of interest" description="Disordered" evidence="1">
    <location>
        <begin position="146"/>
        <end position="175"/>
    </location>
</feature>
<gene>
    <name evidence="3" type="ORF">ETD85_48195</name>
</gene>
<organism evidence="3 4">
    <name type="scientific">Nonomuraea zeae</name>
    <dbReference type="NCBI Taxonomy" id="1642303"/>
    <lineage>
        <taxon>Bacteria</taxon>
        <taxon>Bacillati</taxon>
        <taxon>Actinomycetota</taxon>
        <taxon>Actinomycetes</taxon>
        <taxon>Streptosporangiales</taxon>
        <taxon>Streptosporangiaceae</taxon>
        <taxon>Nonomuraea</taxon>
    </lineage>
</organism>
<proteinExistence type="predicted"/>
<keyword evidence="2" id="KW-0812">Transmembrane</keyword>
<evidence type="ECO:0000313" key="3">
    <source>
        <dbReference type="EMBL" id="TMR23272.1"/>
    </source>
</evidence>
<keyword evidence="2" id="KW-1133">Transmembrane helix</keyword>
<protein>
    <submittedName>
        <fullName evidence="3">Uncharacterized protein</fullName>
    </submittedName>
</protein>
<dbReference type="EMBL" id="VCKX01000259">
    <property type="protein sequence ID" value="TMR23272.1"/>
    <property type="molecule type" value="Genomic_DNA"/>
</dbReference>
<dbReference type="Pfam" id="PF19649">
    <property type="entry name" value="DUF6152"/>
    <property type="match status" value="1"/>
</dbReference>
<name>A0A5S4FRD8_9ACTN</name>
<dbReference type="RefSeq" id="WP_138696574.1">
    <property type="nucleotide sequence ID" value="NZ_JBHSAZ010000053.1"/>
</dbReference>
<sequence>MKLMISGLALLTTLHHGWEDFRTERPMYVSGTVSEVRWGNPHPQVRLRVAGPVRVPSGLAARSIPAELEELGGREVLQRSQAFDGRDDEVVLILAPVERLTAWGMPDRVQEGERLEAVGYVHREHAEEFRPELIIRQDGRAIRQRSVPLPQSRPPISPSSAGGPEAAPADPSAAEESAAAGALPWFAGAGLLAGSGAVVAVWVWRKRRGTSDMA</sequence>
<dbReference type="InterPro" id="IPR046150">
    <property type="entry name" value="DUF6152"/>
</dbReference>
<dbReference type="AlphaFoldDB" id="A0A5S4FRD8"/>
<evidence type="ECO:0000256" key="2">
    <source>
        <dbReference type="SAM" id="Phobius"/>
    </source>
</evidence>
<feature type="transmembrane region" description="Helical" evidence="2">
    <location>
        <begin position="182"/>
        <end position="204"/>
    </location>
</feature>
<reference evidence="3 4" key="1">
    <citation type="submission" date="2019-05" db="EMBL/GenBank/DDBJ databases">
        <title>Draft genome sequence of Nonomuraea zeae DSM 100528.</title>
        <authorList>
            <person name="Saricaoglu S."/>
            <person name="Isik K."/>
        </authorList>
    </citation>
    <scope>NUCLEOTIDE SEQUENCE [LARGE SCALE GENOMIC DNA]</scope>
    <source>
        <strain evidence="3 4">DSM 100528</strain>
    </source>
</reference>
<keyword evidence="2" id="KW-0472">Membrane</keyword>
<evidence type="ECO:0000313" key="4">
    <source>
        <dbReference type="Proteomes" id="UP000306628"/>
    </source>
</evidence>
<dbReference type="OrthoDB" id="3537134at2"/>
<accession>A0A5S4FRD8</accession>
<dbReference type="Proteomes" id="UP000306628">
    <property type="component" value="Unassembled WGS sequence"/>
</dbReference>
<comment type="caution">
    <text evidence="3">The sequence shown here is derived from an EMBL/GenBank/DDBJ whole genome shotgun (WGS) entry which is preliminary data.</text>
</comment>